<sequence>MLKLGIKLKKKLFLKNKIIYGGKEEMKRIGLIIVVFLLACLMACPKSTVMVQRPGQRVYVSGFGTNVGTVNALGDFDVFEVPLNTTLEQIAEMFKDYPNMSVELTADGLRVTGGGVSNRRVPAPVANVSQSQPTEGFLVISNFTRVDIPVTVTNAQEVKNITAKSLRTTVIPLPPGQYILTIANRTETITIETGTLLTRQLSQ</sequence>
<comment type="caution">
    <text evidence="1">The sequence shown here is derived from an EMBL/GenBank/DDBJ whole genome shotgun (WGS) entry which is preliminary data.</text>
</comment>
<dbReference type="Proteomes" id="UP000176498">
    <property type="component" value="Unassembled WGS sequence"/>
</dbReference>
<accession>A0A1G1XQ19</accession>
<evidence type="ECO:0000313" key="1">
    <source>
        <dbReference type="EMBL" id="OGY41457.1"/>
    </source>
</evidence>
<dbReference type="EMBL" id="MHHZ01000018">
    <property type="protein sequence ID" value="OGY41457.1"/>
    <property type="molecule type" value="Genomic_DNA"/>
</dbReference>
<proteinExistence type="predicted"/>
<gene>
    <name evidence="1" type="ORF">A2Y82_00910</name>
</gene>
<reference evidence="1 2" key="1">
    <citation type="journal article" date="2016" name="Nat. Commun.">
        <title>Thousands of microbial genomes shed light on interconnected biogeochemical processes in an aquifer system.</title>
        <authorList>
            <person name="Anantharaman K."/>
            <person name="Brown C.T."/>
            <person name="Hug L.A."/>
            <person name="Sharon I."/>
            <person name="Castelle C.J."/>
            <person name="Probst A.J."/>
            <person name="Thomas B.C."/>
            <person name="Singh A."/>
            <person name="Wilkins M.J."/>
            <person name="Karaoz U."/>
            <person name="Brodie E.L."/>
            <person name="Williams K.H."/>
            <person name="Hubbard S.S."/>
            <person name="Banfield J.F."/>
        </authorList>
    </citation>
    <scope>NUCLEOTIDE SEQUENCE [LARGE SCALE GENOMIC DNA]</scope>
</reference>
<evidence type="ECO:0000313" key="2">
    <source>
        <dbReference type="Proteomes" id="UP000176498"/>
    </source>
</evidence>
<protein>
    <submittedName>
        <fullName evidence="1">Uncharacterized protein</fullName>
    </submittedName>
</protein>
<name>A0A1G1XQ19_9BACT</name>
<organism evidence="1 2">
    <name type="scientific">Candidatus Buchananbacteria bacterium RBG_13_36_9</name>
    <dbReference type="NCBI Taxonomy" id="1797530"/>
    <lineage>
        <taxon>Bacteria</taxon>
        <taxon>Candidatus Buchananiibacteriota</taxon>
    </lineage>
</organism>
<dbReference type="AlphaFoldDB" id="A0A1G1XQ19"/>